<dbReference type="Proteomes" id="UP000061432">
    <property type="component" value="Chromosome"/>
</dbReference>
<dbReference type="OrthoDB" id="8006195at2"/>
<dbReference type="EMBL" id="AP014704">
    <property type="protein sequence ID" value="BAQ45805.1"/>
    <property type="molecule type" value="Genomic_DNA"/>
</dbReference>
<feature type="compositionally biased region" description="Basic and acidic residues" evidence="1">
    <location>
        <begin position="1"/>
        <end position="16"/>
    </location>
</feature>
<reference evidence="3 4" key="1">
    <citation type="journal article" date="2015" name="Genome Announc.">
        <title>Complete Genome Sequence of Methylobacterium aquaticum Strain 22A, Isolated from Racomitrium japonicum Moss.</title>
        <authorList>
            <person name="Tani A."/>
            <person name="Ogura Y."/>
            <person name="Hayashi T."/>
            <person name="Kimbara K."/>
        </authorList>
    </citation>
    <scope>NUCLEOTIDE SEQUENCE [LARGE SCALE GENOMIC DNA]</scope>
    <source>
        <strain evidence="3 4">MA-22A</strain>
    </source>
</reference>
<reference evidence="4" key="2">
    <citation type="submission" date="2015-01" db="EMBL/GenBank/DDBJ databases">
        <title>Complete genome sequence of Methylobacterium aquaticum strain 22A.</title>
        <authorList>
            <person name="Tani A."/>
            <person name="Ogura Y."/>
            <person name="Hayashi T."/>
        </authorList>
    </citation>
    <scope>NUCLEOTIDE SEQUENCE [LARGE SCALE GENOMIC DNA]</scope>
    <source>
        <strain evidence="4">MA-22A</strain>
    </source>
</reference>
<sequence>MFATRDRAPLEAREGEAMPATARAGGPDAEIAFDFDRVFTVRETAERLGISPRQVEMHIADGTLAAVDVGRGSARRDLRILDEDLDRFVEARKVAGAFGASLARAPRRSAQPPAAAPLAGTFIAQRRARASKRGA</sequence>
<dbReference type="STRING" id="270351.Maq22A_c12835"/>
<feature type="compositionally biased region" description="Basic residues" evidence="1">
    <location>
        <begin position="126"/>
        <end position="135"/>
    </location>
</feature>
<evidence type="ECO:0000313" key="4">
    <source>
        <dbReference type="Proteomes" id="UP000061432"/>
    </source>
</evidence>
<feature type="domain" description="Helix-turn-helix" evidence="2">
    <location>
        <begin position="39"/>
        <end position="92"/>
    </location>
</feature>
<feature type="region of interest" description="Disordered" evidence="1">
    <location>
        <begin position="1"/>
        <end position="25"/>
    </location>
</feature>
<dbReference type="NCBIfam" id="TIGR01764">
    <property type="entry name" value="excise"/>
    <property type="match status" value="1"/>
</dbReference>
<feature type="region of interest" description="Disordered" evidence="1">
    <location>
        <begin position="103"/>
        <end position="135"/>
    </location>
</feature>
<dbReference type="Pfam" id="PF12728">
    <property type="entry name" value="HTH_17"/>
    <property type="match status" value="1"/>
</dbReference>
<organism evidence="3 4">
    <name type="scientific">Methylobacterium aquaticum</name>
    <dbReference type="NCBI Taxonomy" id="270351"/>
    <lineage>
        <taxon>Bacteria</taxon>
        <taxon>Pseudomonadati</taxon>
        <taxon>Pseudomonadota</taxon>
        <taxon>Alphaproteobacteria</taxon>
        <taxon>Hyphomicrobiales</taxon>
        <taxon>Methylobacteriaceae</taxon>
        <taxon>Methylobacterium</taxon>
    </lineage>
</organism>
<proteinExistence type="predicted"/>
<dbReference type="PATRIC" id="fig|270351.10.peg.2482"/>
<dbReference type="KEGG" id="maqu:Maq22A_c12835"/>
<gene>
    <name evidence="3" type="ORF">Maq22A_c12835</name>
</gene>
<evidence type="ECO:0000256" key="1">
    <source>
        <dbReference type="SAM" id="MobiDB-lite"/>
    </source>
</evidence>
<dbReference type="GO" id="GO:0003677">
    <property type="term" value="F:DNA binding"/>
    <property type="evidence" value="ECO:0007669"/>
    <property type="project" value="InterPro"/>
</dbReference>
<feature type="compositionally biased region" description="Low complexity" evidence="1">
    <location>
        <begin position="103"/>
        <end position="119"/>
    </location>
</feature>
<accession>A0A0C6FSL4</accession>
<evidence type="ECO:0000313" key="3">
    <source>
        <dbReference type="EMBL" id="BAQ45805.1"/>
    </source>
</evidence>
<dbReference type="InterPro" id="IPR010093">
    <property type="entry name" value="SinI_DNA-bd"/>
</dbReference>
<protein>
    <recommendedName>
        <fullName evidence="2">Helix-turn-helix domain-containing protein</fullName>
    </recommendedName>
</protein>
<name>A0A0C6FSL4_9HYPH</name>
<evidence type="ECO:0000259" key="2">
    <source>
        <dbReference type="Pfam" id="PF12728"/>
    </source>
</evidence>
<dbReference type="AlphaFoldDB" id="A0A0C6FSL4"/>
<dbReference type="InterPro" id="IPR041657">
    <property type="entry name" value="HTH_17"/>
</dbReference>